<gene>
    <name evidence="1" type="ORF">RHSIM_Rhsim03G0091700</name>
</gene>
<dbReference type="EMBL" id="WJXA01000003">
    <property type="protein sequence ID" value="KAF7148050.1"/>
    <property type="molecule type" value="Genomic_DNA"/>
</dbReference>
<name>A0A834LTE8_RHOSS</name>
<proteinExistence type="predicted"/>
<protein>
    <submittedName>
        <fullName evidence="1">Uncharacterized protein</fullName>
    </submittedName>
</protein>
<dbReference type="Proteomes" id="UP000626092">
    <property type="component" value="Unassembled WGS sequence"/>
</dbReference>
<accession>A0A834LTE8</accession>
<organism evidence="1 2">
    <name type="scientific">Rhododendron simsii</name>
    <name type="common">Sims's rhododendron</name>
    <dbReference type="NCBI Taxonomy" id="118357"/>
    <lineage>
        <taxon>Eukaryota</taxon>
        <taxon>Viridiplantae</taxon>
        <taxon>Streptophyta</taxon>
        <taxon>Embryophyta</taxon>
        <taxon>Tracheophyta</taxon>
        <taxon>Spermatophyta</taxon>
        <taxon>Magnoliopsida</taxon>
        <taxon>eudicotyledons</taxon>
        <taxon>Gunneridae</taxon>
        <taxon>Pentapetalae</taxon>
        <taxon>asterids</taxon>
        <taxon>Ericales</taxon>
        <taxon>Ericaceae</taxon>
        <taxon>Ericoideae</taxon>
        <taxon>Rhodoreae</taxon>
        <taxon>Rhododendron</taxon>
    </lineage>
</organism>
<comment type="caution">
    <text evidence="1">The sequence shown here is derived from an EMBL/GenBank/DDBJ whole genome shotgun (WGS) entry which is preliminary data.</text>
</comment>
<dbReference type="AlphaFoldDB" id="A0A834LTE8"/>
<dbReference type="OrthoDB" id="5600002at2759"/>
<reference evidence="1" key="1">
    <citation type="submission" date="2019-11" db="EMBL/GenBank/DDBJ databases">
        <authorList>
            <person name="Liu Y."/>
            <person name="Hou J."/>
            <person name="Li T.-Q."/>
            <person name="Guan C.-H."/>
            <person name="Wu X."/>
            <person name="Wu H.-Z."/>
            <person name="Ling F."/>
            <person name="Zhang R."/>
            <person name="Shi X.-G."/>
            <person name="Ren J.-P."/>
            <person name="Chen E.-F."/>
            <person name="Sun J.-M."/>
        </authorList>
    </citation>
    <scope>NUCLEOTIDE SEQUENCE</scope>
    <source>
        <strain evidence="1">Adult_tree_wgs_1</strain>
        <tissue evidence="1">Leaves</tissue>
    </source>
</reference>
<evidence type="ECO:0000313" key="2">
    <source>
        <dbReference type="Proteomes" id="UP000626092"/>
    </source>
</evidence>
<keyword evidence="2" id="KW-1185">Reference proteome</keyword>
<sequence length="464" mass="52600">MMAPLFEKQSPFAISVDSKPATDMVFNHSAGDTVLRDRVLGDLSNFISKPNANSTNGSKRAPATTTNVAAVATHSTTNDRAAISHCTCYENVQRKNGPHSMDSENSPGLMDANRMAFLISLRQLWEHVRGFAANAGTTSNDHCIDLNLDLLLSMSPIGWCSRLVTVGNMNVWIIEMYEQFDAESAVDVDDARLEYFAKKVFPKIKDSVQVLIFCSTLRSLAFVAPWPETFPVSWLSHGSSEFFLVKCWRFTRKINRMRTYRHGHIWRNSRLRWPKKTEPSRLCGKTFNSSQLSYASDLRRRTRGCTGHHPLSIVRRSLTLRGDPSERIRPLEDDCDGEKLEESLCSYLEKTIGHETEIERQKERRCMGRDQHRVEITAQWSPTQSRRGYYDPEEVPKPKGVKAAEALVSVKVAQSKVNLVLEQLASSPFISDIETVRTQKNFSTSKFNQYDPKSKPDKILTTNT</sequence>
<evidence type="ECO:0000313" key="1">
    <source>
        <dbReference type="EMBL" id="KAF7148050.1"/>
    </source>
</evidence>